<evidence type="ECO:0000256" key="5">
    <source>
        <dbReference type="ARBA" id="ARBA00022833"/>
    </source>
</evidence>
<evidence type="ECO:0000259" key="10">
    <source>
        <dbReference type="Pfam" id="PF17900"/>
    </source>
</evidence>
<sequence length="981" mass="109735">MTQIRESITFDEILPIQYDLKIDVQSLADGSENPELVKGELDYHFDVNKATNCLILNGKDLTLNKVSLVKPSISNPIPTINHNKETMQTTFTFSEPLPISKDAVLHIEFHHTFSKDLLGHYDSTGHHLDGTPFRLCLTQFEPFYARASFPCVDQPDAKAIFNISILHPKDKIALSNMPVKSSTIVDDKSTLTVFQTTPKMSTYLVAWAVGDFEYISGSCYDGKFAVNVYTMPGQKQNASFALRTAVNAIEYLTKYTGIPIPLPKMDLLCVTDFSAGAMENWGLITFREVALLADEANSSTSAMKQIARTVTHELVHQWAGNLVTMTWWDELWLNEGFATFLADLVNNDLFPDWNLWDDFQIDSQAVAFAVDSKDSTHPIHVPIFRVQDTDDIFDTISYKKSSSVLLMLNEFIGGEAFRTGLGSYLTELEYANSTADDLWNGFTKGTGGKIDVKTVMQGWVKQAGHPLVIVKREGGKLHLSQKRFCRANLNNADVESLADDSLWQIPLRIGVKYSDKTEVSLQTHLMTTRTLTLDLSDSEKIEWVKVNFGQSGFYRVLYDAASLSQLQSTLAHNPHALPLSDRLGLQSDMFSIAQSSEGEIVSFPDFLSFVDTAFRAEEEVNVLNDLWANVGWIFRRIWEGEGQMDKTRMMELRAKYGKWTDSFFVPLATKLGVYPLPSDAASVFPLFSSDKSTNQKEINLRCFVVPFIVSAGHEQTITALHSIFDTVLLPHVSPLHSLNYNKTNSEVSRIQLGAPEPTAQQRKQSGRIDDDTKLCNALLTIPSNLRSIVFNTAARVSSSEGELSLKEVDRLVCLHAIAHSISPALLPADQRTALRAFIAVPHVAIAENRLLLCLSNNESIGVRRMELHLAAAALAGLSSIGFGTELWRLIVKDRGSIWDQLRPRLGGNLVSFVLNYSAANVVVSGTEERKNELRELTEQFLTERKDTLPPITSKKVREAIDTNTSFWEKQGKLVEEWILRQ</sequence>
<dbReference type="GO" id="GO:0016285">
    <property type="term" value="F:alanyl aminopeptidase activity"/>
    <property type="evidence" value="ECO:0007669"/>
    <property type="project" value="UniProtKB-EC"/>
</dbReference>
<gene>
    <name evidence="11" type="ORF">BLNAU_16217</name>
</gene>
<dbReference type="InterPro" id="IPR024571">
    <property type="entry name" value="ERAP1-like_C_dom"/>
</dbReference>
<dbReference type="InterPro" id="IPR050344">
    <property type="entry name" value="Peptidase_M1_aminopeptidases"/>
</dbReference>
<evidence type="ECO:0000256" key="2">
    <source>
        <dbReference type="ARBA" id="ARBA00022670"/>
    </source>
</evidence>
<comment type="similarity">
    <text evidence="1 7">Belongs to the peptidase M1 family.</text>
</comment>
<evidence type="ECO:0000256" key="1">
    <source>
        <dbReference type="ARBA" id="ARBA00010136"/>
    </source>
</evidence>
<evidence type="ECO:0000259" key="9">
    <source>
        <dbReference type="Pfam" id="PF11838"/>
    </source>
</evidence>
<dbReference type="EC" id="3.4.11.-" evidence="7"/>
<keyword evidence="4 7" id="KW-0378">Hydrolase</keyword>
<reference evidence="11 12" key="1">
    <citation type="journal article" date="2022" name="bioRxiv">
        <title>Genomics of Preaxostyla Flagellates Illuminates Evolutionary Transitions and the Path Towards Mitochondrial Loss.</title>
        <authorList>
            <person name="Novak L.V.F."/>
            <person name="Treitli S.C."/>
            <person name="Pyrih J."/>
            <person name="Halakuc P."/>
            <person name="Pipaliya S.V."/>
            <person name="Vacek V."/>
            <person name="Brzon O."/>
            <person name="Soukal P."/>
            <person name="Eme L."/>
            <person name="Dacks J.B."/>
            <person name="Karnkowska A."/>
            <person name="Elias M."/>
            <person name="Hampl V."/>
        </authorList>
    </citation>
    <scope>NUCLEOTIDE SEQUENCE [LARGE SCALE GENOMIC DNA]</scope>
    <source>
        <strain evidence="11">NAU3</strain>
        <tissue evidence="11">Gut</tissue>
    </source>
</reference>
<proteinExistence type="inferred from homology"/>
<protein>
    <recommendedName>
        <fullName evidence="7">Aminopeptidase</fullName>
        <ecNumber evidence="7">3.4.11.-</ecNumber>
    </recommendedName>
</protein>
<dbReference type="Pfam" id="PF01433">
    <property type="entry name" value="Peptidase_M1"/>
    <property type="match status" value="1"/>
</dbReference>
<evidence type="ECO:0000313" key="11">
    <source>
        <dbReference type="EMBL" id="KAK2948874.1"/>
    </source>
</evidence>
<organism evidence="11 12">
    <name type="scientific">Blattamonas nauphoetae</name>
    <dbReference type="NCBI Taxonomy" id="2049346"/>
    <lineage>
        <taxon>Eukaryota</taxon>
        <taxon>Metamonada</taxon>
        <taxon>Preaxostyla</taxon>
        <taxon>Oxymonadida</taxon>
        <taxon>Blattamonas</taxon>
    </lineage>
</organism>
<evidence type="ECO:0000313" key="12">
    <source>
        <dbReference type="Proteomes" id="UP001281761"/>
    </source>
</evidence>
<keyword evidence="12" id="KW-1185">Reference proteome</keyword>
<dbReference type="Pfam" id="PF11838">
    <property type="entry name" value="ERAP1_C"/>
    <property type="match status" value="1"/>
</dbReference>
<evidence type="ECO:0000259" key="8">
    <source>
        <dbReference type="Pfam" id="PF01433"/>
    </source>
</evidence>
<dbReference type="InterPro" id="IPR014782">
    <property type="entry name" value="Peptidase_M1_dom"/>
</dbReference>
<dbReference type="InterPro" id="IPR001930">
    <property type="entry name" value="Peptidase_M1"/>
</dbReference>
<dbReference type="EMBL" id="JARBJD010000167">
    <property type="protein sequence ID" value="KAK2948874.1"/>
    <property type="molecule type" value="Genomic_DNA"/>
</dbReference>
<dbReference type="Gene3D" id="1.10.390.10">
    <property type="entry name" value="Neutral Protease Domain 2"/>
    <property type="match status" value="1"/>
</dbReference>
<dbReference type="PANTHER" id="PTHR11533">
    <property type="entry name" value="PROTEASE M1 ZINC METALLOPROTEASE"/>
    <property type="match status" value="1"/>
</dbReference>
<dbReference type="PANTHER" id="PTHR11533:SF299">
    <property type="entry name" value="AMINOPEPTIDASE"/>
    <property type="match status" value="1"/>
</dbReference>
<dbReference type="PRINTS" id="PR00756">
    <property type="entry name" value="ALADIPTASE"/>
</dbReference>
<accession>A0ABQ9XB06</accession>
<dbReference type="Proteomes" id="UP001281761">
    <property type="component" value="Unassembled WGS sequence"/>
</dbReference>
<comment type="caution">
    <text evidence="11">The sequence shown here is derived from an EMBL/GenBank/DDBJ whole genome shotgun (WGS) entry which is preliminary data.</text>
</comment>
<keyword evidence="7 11" id="KW-0031">Aminopeptidase</keyword>
<dbReference type="InterPro" id="IPR034016">
    <property type="entry name" value="M1_APN-typ"/>
</dbReference>
<dbReference type="SUPFAM" id="SSF63737">
    <property type="entry name" value="Leukotriene A4 hydrolase N-terminal domain"/>
    <property type="match status" value="1"/>
</dbReference>
<keyword evidence="6 7" id="KW-0482">Metalloprotease</keyword>
<dbReference type="InterPro" id="IPR045357">
    <property type="entry name" value="Aminopeptidase_N-like_N"/>
</dbReference>
<keyword evidence="2 7" id="KW-0645">Protease</keyword>
<evidence type="ECO:0000256" key="4">
    <source>
        <dbReference type="ARBA" id="ARBA00022801"/>
    </source>
</evidence>
<evidence type="ECO:0000256" key="6">
    <source>
        <dbReference type="ARBA" id="ARBA00023049"/>
    </source>
</evidence>
<feature type="domain" description="ERAP1-like C-terminal" evidence="9">
    <location>
        <begin position="543"/>
        <end position="727"/>
    </location>
</feature>
<dbReference type="InterPro" id="IPR042097">
    <property type="entry name" value="Aminopeptidase_N-like_N_sf"/>
</dbReference>
<evidence type="ECO:0000256" key="7">
    <source>
        <dbReference type="RuleBase" id="RU364040"/>
    </source>
</evidence>
<keyword evidence="3 7" id="KW-0479">Metal-binding</keyword>
<dbReference type="CDD" id="cd09601">
    <property type="entry name" value="M1_APN-Q_like"/>
    <property type="match status" value="1"/>
</dbReference>
<dbReference type="Gene3D" id="1.25.50.20">
    <property type="match status" value="1"/>
</dbReference>
<feature type="domain" description="Peptidase M1 membrane alanine aminopeptidase" evidence="8">
    <location>
        <begin position="240"/>
        <end position="459"/>
    </location>
</feature>
<name>A0ABQ9XB06_9EUKA</name>
<dbReference type="Gene3D" id="2.60.40.1910">
    <property type="match status" value="1"/>
</dbReference>
<dbReference type="SUPFAM" id="SSF55486">
    <property type="entry name" value="Metalloproteases ('zincins'), catalytic domain"/>
    <property type="match status" value="1"/>
</dbReference>
<dbReference type="InterPro" id="IPR027268">
    <property type="entry name" value="Peptidase_M4/M1_CTD_sf"/>
</dbReference>
<dbReference type="Gene3D" id="2.60.40.1730">
    <property type="entry name" value="tricorn interacting facor f3 domain"/>
    <property type="match status" value="1"/>
</dbReference>
<feature type="domain" description="Aminopeptidase N-like N-terminal" evidence="10">
    <location>
        <begin position="15"/>
        <end position="204"/>
    </location>
</feature>
<keyword evidence="5 7" id="KW-0862">Zinc</keyword>
<evidence type="ECO:0000256" key="3">
    <source>
        <dbReference type="ARBA" id="ARBA00022723"/>
    </source>
</evidence>
<comment type="cofactor">
    <cofactor evidence="7">
        <name>Zn(2+)</name>
        <dbReference type="ChEBI" id="CHEBI:29105"/>
    </cofactor>
    <text evidence="7">Binds 1 zinc ion per subunit.</text>
</comment>
<dbReference type="Pfam" id="PF17900">
    <property type="entry name" value="Peptidase_M1_N"/>
    <property type="match status" value="1"/>
</dbReference>